<comment type="caution">
    <text evidence="2">The sequence shown here is derived from an EMBL/GenBank/DDBJ whole genome shotgun (WGS) entry which is preliminary data.</text>
</comment>
<keyword evidence="1" id="KW-0812">Transmembrane</keyword>
<keyword evidence="1" id="KW-0472">Membrane</keyword>
<organism evidence="2 3">
    <name type="scientific">Salix suchowensis</name>
    <dbReference type="NCBI Taxonomy" id="1278906"/>
    <lineage>
        <taxon>Eukaryota</taxon>
        <taxon>Viridiplantae</taxon>
        <taxon>Streptophyta</taxon>
        <taxon>Embryophyta</taxon>
        <taxon>Tracheophyta</taxon>
        <taxon>Spermatophyta</taxon>
        <taxon>Magnoliopsida</taxon>
        <taxon>eudicotyledons</taxon>
        <taxon>Gunneridae</taxon>
        <taxon>Pentapetalae</taxon>
        <taxon>rosids</taxon>
        <taxon>fabids</taxon>
        <taxon>Malpighiales</taxon>
        <taxon>Salicaceae</taxon>
        <taxon>Saliceae</taxon>
        <taxon>Salix</taxon>
    </lineage>
</organism>
<feature type="transmembrane region" description="Helical" evidence="1">
    <location>
        <begin position="98"/>
        <end position="115"/>
    </location>
</feature>
<name>A0ABQ9A8K5_9ROSI</name>
<gene>
    <name evidence="2" type="ORF">OIU77_010159</name>
</gene>
<dbReference type="PANTHER" id="PTHR34115:SF6">
    <property type="entry name" value="PROTEIN, PUTATIVE-RELATED"/>
    <property type="match status" value="1"/>
</dbReference>
<dbReference type="EMBL" id="JAPFFI010000022">
    <property type="protein sequence ID" value="KAJ6328411.1"/>
    <property type="molecule type" value="Genomic_DNA"/>
</dbReference>
<reference evidence="2" key="2">
    <citation type="journal article" date="2023" name="Int. J. Mol. Sci.">
        <title>De Novo Assembly and Annotation of 11 Diverse Shrub Willow (Salix) Genomes Reveals Novel Gene Organization in Sex-Linked Regions.</title>
        <authorList>
            <person name="Hyden B."/>
            <person name="Feng K."/>
            <person name="Yates T.B."/>
            <person name="Jawdy S."/>
            <person name="Cereghino C."/>
            <person name="Smart L.B."/>
            <person name="Muchero W."/>
        </authorList>
    </citation>
    <scope>NUCLEOTIDE SEQUENCE</scope>
    <source>
        <tissue evidence="2">Shoot tip</tissue>
    </source>
</reference>
<protein>
    <submittedName>
        <fullName evidence="2">Uncharacterized protein</fullName>
    </submittedName>
</protein>
<dbReference type="PANTHER" id="PTHR34115">
    <property type="entry name" value="PROTEIN, PUTATIVE-RELATED"/>
    <property type="match status" value="1"/>
</dbReference>
<sequence>MHQHSPRFGMRKQRYFGYPVGRIGKSSRRTLKSRGLGRQNFGCHCGANLSRSDESLQGFIISCNAVFLLLVPFLIGVIQIKFQGTNQSPFQTRLPSMWASVLATFVYCFALAATMKFKCTKYGRFSGHVAFLAGSFSSISLHRPIHMSVDLPKDHRPIHPIHMSVDLPKDHDVNIQNTWLLVLDPG</sequence>
<evidence type="ECO:0000256" key="1">
    <source>
        <dbReference type="SAM" id="Phobius"/>
    </source>
</evidence>
<dbReference type="Proteomes" id="UP001141253">
    <property type="component" value="Chromosome 14"/>
</dbReference>
<accession>A0ABQ9A8K5</accession>
<evidence type="ECO:0000313" key="2">
    <source>
        <dbReference type="EMBL" id="KAJ6328411.1"/>
    </source>
</evidence>
<keyword evidence="1" id="KW-1133">Transmembrane helix</keyword>
<proteinExistence type="predicted"/>
<keyword evidence="3" id="KW-1185">Reference proteome</keyword>
<reference evidence="2" key="1">
    <citation type="submission" date="2022-10" db="EMBL/GenBank/DDBJ databases">
        <authorList>
            <person name="Hyden B.L."/>
            <person name="Feng K."/>
            <person name="Yates T."/>
            <person name="Jawdy S."/>
            <person name="Smart L.B."/>
            <person name="Muchero W."/>
        </authorList>
    </citation>
    <scope>NUCLEOTIDE SEQUENCE</scope>
    <source>
        <tissue evidence="2">Shoot tip</tissue>
    </source>
</reference>
<dbReference type="InterPro" id="IPR053258">
    <property type="entry name" value="Ca-permeable_cation_channel"/>
</dbReference>
<feature type="transmembrane region" description="Helical" evidence="1">
    <location>
        <begin position="59"/>
        <end position="78"/>
    </location>
</feature>
<evidence type="ECO:0000313" key="3">
    <source>
        <dbReference type="Proteomes" id="UP001141253"/>
    </source>
</evidence>